<accession>A0ABT1BL91</accession>
<comment type="caution">
    <text evidence="2">The sequence shown here is derived from an EMBL/GenBank/DDBJ whole genome shotgun (WGS) entry which is preliminary data.</text>
</comment>
<sequence length="74" mass="7758">MSPVDRLIEQHILEAELRQRHIDEAMAATEPAAQAAGAPQTPASPQAPAPQGALEAIGTELEKALAAVMEPGHR</sequence>
<evidence type="ECO:0000256" key="1">
    <source>
        <dbReference type="SAM" id="MobiDB-lite"/>
    </source>
</evidence>
<evidence type="ECO:0000313" key="2">
    <source>
        <dbReference type="EMBL" id="MCO5976980.1"/>
    </source>
</evidence>
<proteinExistence type="predicted"/>
<dbReference type="EMBL" id="JAMXMC010000005">
    <property type="protein sequence ID" value="MCO5976980.1"/>
    <property type="molecule type" value="Genomic_DNA"/>
</dbReference>
<evidence type="ECO:0000313" key="3">
    <source>
        <dbReference type="Proteomes" id="UP001204851"/>
    </source>
</evidence>
<keyword evidence="3" id="KW-1185">Reference proteome</keyword>
<name>A0ABT1BL91_9BURK</name>
<protein>
    <submittedName>
        <fullName evidence="2">Uncharacterized protein</fullName>
    </submittedName>
</protein>
<organism evidence="2 3">
    <name type="scientific">Ideonella oryzae</name>
    <dbReference type="NCBI Taxonomy" id="2937441"/>
    <lineage>
        <taxon>Bacteria</taxon>
        <taxon>Pseudomonadati</taxon>
        <taxon>Pseudomonadota</taxon>
        <taxon>Betaproteobacteria</taxon>
        <taxon>Burkholderiales</taxon>
        <taxon>Sphaerotilaceae</taxon>
        <taxon>Ideonella</taxon>
    </lineage>
</organism>
<reference evidence="2 3" key="1">
    <citation type="submission" date="2022-06" db="EMBL/GenBank/DDBJ databases">
        <title>Ideonella sp. NS12-5 Genome sequencing and assembly.</title>
        <authorList>
            <person name="Jung Y."/>
        </authorList>
    </citation>
    <scope>NUCLEOTIDE SEQUENCE [LARGE SCALE GENOMIC DNA]</scope>
    <source>
        <strain evidence="2 3">NS12-5</strain>
    </source>
</reference>
<feature type="compositionally biased region" description="Low complexity" evidence="1">
    <location>
        <begin position="25"/>
        <end position="53"/>
    </location>
</feature>
<dbReference type="RefSeq" id="WP_252769519.1">
    <property type="nucleotide sequence ID" value="NZ_JAMXMC010000005.1"/>
</dbReference>
<gene>
    <name evidence="2" type="ORF">M0L44_09685</name>
</gene>
<dbReference type="Proteomes" id="UP001204851">
    <property type="component" value="Unassembled WGS sequence"/>
</dbReference>
<feature type="region of interest" description="Disordered" evidence="1">
    <location>
        <begin position="22"/>
        <end position="57"/>
    </location>
</feature>